<name>A0A812EMY0_ACAPH</name>
<keyword evidence="3" id="KW-1185">Reference proteome</keyword>
<comment type="caution">
    <text evidence="2">The sequence shown here is derived from an EMBL/GenBank/DDBJ whole genome shotgun (WGS) entry which is preliminary data.</text>
</comment>
<keyword evidence="1" id="KW-0472">Membrane</keyword>
<keyword evidence="1" id="KW-1133">Transmembrane helix</keyword>
<dbReference type="EMBL" id="CAHIKZ030005555">
    <property type="protein sequence ID" value="CAE1329489.1"/>
    <property type="molecule type" value="Genomic_DNA"/>
</dbReference>
<protein>
    <submittedName>
        <fullName evidence="2">Uncharacterized protein</fullName>
    </submittedName>
</protein>
<sequence>MFFSSSSIFFFFINKGIRTLCKESYLYFLIICLPVALVYFFPLFFPPSFPQFPPLSVSIPFDFSSLFSSSSLSSSFIYSSVFPYFLLSPPNFYRYSPYLPLPLSSLFFLSPPLLNVSRHFDHTPIYFCVSFLFFIFSSPSLLTTLVLFSPFLSFFFLFFSFLSGFSNPDIMNTCHNF</sequence>
<dbReference type="AlphaFoldDB" id="A0A812EMY0"/>
<accession>A0A812EMY0</accession>
<feature type="transmembrane region" description="Helical" evidence="1">
    <location>
        <begin position="65"/>
        <end position="86"/>
    </location>
</feature>
<organism evidence="2 3">
    <name type="scientific">Acanthosepion pharaonis</name>
    <name type="common">Pharaoh cuttlefish</name>
    <name type="synonym">Sepia pharaonis</name>
    <dbReference type="NCBI Taxonomy" id="158019"/>
    <lineage>
        <taxon>Eukaryota</taxon>
        <taxon>Metazoa</taxon>
        <taxon>Spiralia</taxon>
        <taxon>Lophotrochozoa</taxon>
        <taxon>Mollusca</taxon>
        <taxon>Cephalopoda</taxon>
        <taxon>Coleoidea</taxon>
        <taxon>Decapodiformes</taxon>
        <taxon>Sepiida</taxon>
        <taxon>Sepiina</taxon>
        <taxon>Sepiidae</taxon>
        <taxon>Acanthosepion</taxon>
    </lineage>
</organism>
<evidence type="ECO:0000313" key="3">
    <source>
        <dbReference type="Proteomes" id="UP000597762"/>
    </source>
</evidence>
<evidence type="ECO:0000313" key="2">
    <source>
        <dbReference type="EMBL" id="CAE1329489.1"/>
    </source>
</evidence>
<feature type="transmembrane region" description="Helical" evidence="1">
    <location>
        <begin position="98"/>
        <end position="117"/>
    </location>
</feature>
<evidence type="ECO:0000256" key="1">
    <source>
        <dbReference type="SAM" id="Phobius"/>
    </source>
</evidence>
<feature type="transmembrane region" description="Helical" evidence="1">
    <location>
        <begin position="129"/>
        <end position="162"/>
    </location>
</feature>
<proteinExistence type="predicted"/>
<reference evidence="2" key="1">
    <citation type="submission" date="2021-01" db="EMBL/GenBank/DDBJ databases">
        <authorList>
            <person name="Li R."/>
            <person name="Bekaert M."/>
        </authorList>
    </citation>
    <scope>NUCLEOTIDE SEQUENCE</scope>
    <source>
        <strain evidence="2">Farmed</strain>
    </source>
</reference>
<keyword evidence="1" id="KW-0812">Transmembrane</keyword>
<gene>
    <name evidence="2" type="ORF">SPHA_78987</name>
</gene>
<feature type="transmembrane region" description="Helical" evidence="1">
    <location>
        <begin position="25"/>
        <end position="45"/>
    </location>
</feature>
<dbReference type="Proteomes" id="UP000597762">
    <property type="component" value="Unassembled WGS sequence"/>
</dbReference>